<evidence type="ECO:0000313" key="3">
    <source>
        <dbReference type="Proteomes" id="UP001139347"/>
    </source>
</evidence>
<name>A0A9X1WNA1_9BACL</name>
<evidence type="ECO:0000313" key="2">
    <source>
        <dbReference type="EMBL" id="MCJ8010130.1"/>
    </source>
</evidence>
<protein>
    <submittedName>
        <fullName evidence="2">Uncharacterized protein</fullName>
    </submittedName>
</protein>
<dbReference type="RefSeq" id="WP_244717264.1">
    <property type="nucleotide sequence ID" value="NZ_JALIRP010000001.1"/>
</dbReference>
<keyword evidence="1" id="KW-0472">Membrane</keyword>
<reference evidence="2" key="1">
    <citation type="submission" date="2022-04" db="EMBL/GenBank/DDBJ databases">
        <title>Paenibacillus mangrovi sp. nov., a novel endophytic bacterium isolated from bark of Kandelia candel.</title>
        <authorList>
            <person name="Tuo L."/>
        </authorList>
    </citation>
    <scope>NUCLEOTIDE SEQUENCE</scope>
    <source>
        <strain evidence="2">KQZ6P-2</strain>
    </source>
</reference>
<dbReference type="AlphaFoldDB" id="A0A9X1WNA1"/>
<sequence length="62" mass="7114">MNGGHTVVGIDGLIQFIVFLVVNYYIIYLIVSHSVKKGLQKEINDLKSELNELMEHLEKNKQ</sequence>
<evidence type="ECO:0000256" key="1">
    <source>
        <dbReference type="SAM" id="Phobius"/>
    </source>
</evidence>
<proteinExistence type="predicted"/>
<accession>A0A9X1WNA1</accession>
<comment type="caution">
    <text evidence="2">The sequence shown here is derived from an EMBL/GenBank/DDBJ whole genome shotgun (WGS) entry which is preliminary data.</text>
</comment>
<organism evidence="2 3">
    <name type="scientific">Paenibacillus mangrovi</name>
    <dbReference type="NCBI Taxonomy" id="2931978"/>
    <lineage>
        <taxon>Bacteria</taxon>
        <taxon>Bacillati</taxon>
        <taxon>Bacillota</taxon>
        <taxon>Bacilli</taxon>
        <taxon>Bacillales</taxon>
        <taxon>Paenibacillaceae</taxon>
        <taxon>Paenibacillus</taxon>
    </lineage>
</organism>
<keyword evidence="1" id="KW-0812">Transmembrane</keyword>
<dbReference type="EMBL" id="JALIRP010000001">
    <property type="protein sequence ID" value="MCJ8010130.1"/>
    <property type="molecule type" value="Genomic_DNA"/>
</dbReference>
<keyword evidence="1" id="KW-1133">Transmembrane helix</keyword>
<gene>
    <name evidence="2" type="ORF">MUG84_00045</name>
</gene>
<dbReference type="Proteomes" id="UP001139347">
    <property type="component" value="Unassembled WGS sequence"/>
</dbReference>
<feature type="transmembrane region" description="Helical" evidence="1">
    <location>
        <begin position="12"/>
        <end position="31"/>
    </location>
</feature>
<keyword evidence="3" id="KW-1185">Reference proteome</keyword>